<name>A0A372EIP7_9BURK</name>
<evidence type="ECO:0000313" key="3">
    <source>
        <dbReference type="Proteomes" id="UP000261931"/>
    </source>
</evidence>
<evidence type="ECO:0000313" key="2">
    <source>
        <dbReference type="EMBL" id="RFP78327.1"/>
    </source>
</evidence>
<dbReference type="EMBL" id="QVLS01000007">
    <property type="protein sequence ID" value="RFP78327.1"/>
    <property type="molecule type" value="Genomic_DNA"/>
</dbReference>
<protein>
    <submittedName>
        <fullName evidence="2">Uncharacterized protein</fullName>
    </submittedName>
</protein>
<proteinExistence type="predicted"/>
<feature type="region of interest" description="Disordered" evidence="1">
    <location>
        <begin position="274"/>
        <end position="302"/>
    </location>
</feature>
<organism evidence="2 3">
    <name type="scientific">Hydrogenophaga borbori</name>
    <dbReference type="NCBI Taxonomy" id="2294117"/>
    <lineage>
        <taxon>Bacteria</taxon>
        <taxon>Pseudomonadati</taxon>
        <taxon>Pseudomonadota</taxon>
        <taxon>Betaproteobacteria</taxon>
        <taxon>Burkholderiales</taxon>
        <taxon>Comamonadaceae</taxon>
        <taxon>Hydrogenophaga</taxon>
    </lineage>
</organism>
<dbReference type="AlphaFoldDB" id="A0A372EIP7"/>
<dbReference type="Proteomes" id="UP000261931">
    <property type="component" value="Unassembled WGS sequence"/>
</dbReference>
<feature type="compositionally biased region" description="Pro residues" evidence="1">
    <location>
        <begin position="1"/>
        <end position="10"/>
    </location>
</feature>
<evidence type="ECO:0000256" key="1">
    <source>
        <dbReference type="SAM" id="MobiDB-lite"/>
    </source>
</evidence>
<feature type="region of interest" description="Disordered" evidence="1">
    <location>
        <begin position="1"/>
        <end position="68"/>
    </location>
</feature>
<gene>
    <name evidence="2" type="ORF">DY262_13580</name>
</gene>
<accession>A0A372EIP7</accession>
<comment type="caution">
    <text evidence="2">The sequence shown here is derived from an EMBL/GenBank/DDBJ whole genome shotgun (WGS) entry which is preliminary data.</text>
</comment>
<keyword evidence="3" id="KW-1185">Reference proteome</keyword>
<reference evidence="2 3" key="1">
    <citation type="submission" date="2018-08" db="EMBL/GenBank/DDBJ databases">
        <title>Hydrogenophaga sp. LA-38 isolated from sludge.</title>
        <authorList>
            <person name="Im W.-T."/>
        </authorList>
    </citation>
    <scope>NUCLEOTIDE SEQUENCE [LARGE SCALE GENOMIC DNA]</scope>
    <source>
        <strain evidence="2 3">LA-38</strain>
    </source>
</reference>
<sequence length="474" mass="51322">MAQSPFPTPGYQPDHTDGDDFTSPSQSWLQEHDLGFDFEQGFALGPSPSAFDTQPPVDDNAPEQPTPTRALPPVLKALHLISEKQKGQAHRQLKQCATVEQALVEMLAASNSGKRGNGPSPARVVSVLGLLARLPLKSPVRGTFACLCLVRMRVERSAKGAAKRYIDLANALPPQFPTDELGPYQQVLIECGRQAIQQIRDEDVEHFKQQPSEALDALTRIESRLMEYQAQPCSPPQVSIEALRRQVGVRYPLRGTHSASSLKRRHERIVAETTPADAVDEADEENMSPTGEQRPLPAGVGRHAMRPVPPSPDLAAPGPMRSWGIPPQPVATWGPARFAGELHAMVLRGSLIVRQPVAQALQVFATCPNRQGLTRALPSIHDAQGFLDMLNLMLGLNPSAAGELALHTALNYIERGLVMPDAVATAVVGALSQVSAWPQDVPFSLTLMNQVGLQPPLVREAVANLIDRLLHGPG</sequence>